<keyword evidence="1" id="KW-0949">S-adenosyl-L-methionine</keyword>
<organism evidence="4 5">
    <name type="scientific">Tegillarca granosa</name>
    <name type="common">Malaysian cockle</name>
    <name type="synonym">Anadara granosa</name>
    <dbReference type="NCBI Taxonomy" id="220873"/>
    <lineage>
        <taxon>Eukaryota</taxon>
        <taxon>Metazoa</taxon>
        <taxon>Spiralia</taxon>
        <taxon>Lophotrochozoa</taxon>
        <taxon>Mollusca</taxon>
        <taxon>Bivalvia</taxon>
        <taxon>Autobranchia</taxon>
        <taxon>Pteriomorphia</taxon>
        <taxon>Arcoida</taxon>
        <taxon>Arcoidea</taxon>
        <taxon>Arcidae</taxon>
        <taxon>Tegillarca</taxon>
    </lineage>
</organism>
<name>A0ABQ9EFM1_TEGGR</name>
<evidence type="ECO:0000313" key="5">
    <source>
        <dbReference type="Proteomes" id="UP001217089"/>
    </source>
</evidence>
<evidence type="ECO:0000256" key="2">
    <source>
        <dbReference type="ARBA" id="ARBA00033753"/>
    </source>
</evidence>
<dbReference type="Proteomes" id="UP001217089">
    <property type="component" value="Unassembled WGS sequence"/>
</dbReference>
<keyword evidence="5" id="KW-1185">Reference proteome</keyword>
<dbReference type="InterPro" id="IPR036414">
    <property type="entry name" value="YaeB_N_sf"/>
</dbReference>
<feature type="domain" description="TsaA-like" evidence="3">
    <location>
        <begin position="10"/>
        <end position="140"/>
    </location>
</feature>
<dbReference type="InterPro" id="IPR023370">
    <property type="entry name" value="TrmO-like_N"/>
</dbReference>
<sequence>MYYFRNMCEMQPIGFIQSLFTFKNGTPRQSSICQHARGSLTIEKSVFNNPEHSLEGIVFVFHKNNNQYTKAKVKPPRLNGKRVGLFSTRCPYRPNPIGLTLAKIDKIEGATVYLSGIDLLDGTPVLDIKPYILEYDCPKTVAMETNGPSEIDYAVQNTSVIDSELTSIPKNIIEESEKVICTENVSSDMDMTNIYCDNASKDKNIEKNNLLGHQSNFMSSSGNIGHESKKAYNSENCTDRFQEVSKSSEDVRQSEMEKMCDDESKRYTDHKQVDKNNGCQIFTSKNVSDKFNLNVSNSKIKSEICIDDSQLVKTTLNESNKITNKNVDSSQDISKSENTVYSRTETAEWVQEPPINKLTVRFTYTADEQLKQFSPDTENINYRLRFLNNIDEAKSAIRDILKEDPRSVYRRKKCGDSLYFFTVDILHVTCWFDFNMAEVVRIKPVTFVEHCIKTKT</sequence>
<dbReference type="NCBIfam" id="TIGR00104">
    <property type="entry name" value="tRNA_TsaA"/>
    <property type="match status" value="1"/>
</dbReference>
<dbReference type="Gene3D" id="2.40.30.70">
    <property type="entry name" value="YaeB-like"/>
    <property type="match status" value="1"/>
</dbReference>
<evidence type="ECO:0000313" key="4">
    <source>
        <dbReference type="EMBL" id="KAJ8303980.1"/>
    </source>
</evidence>
<dbReference type="EMBL" id="JARBDR010000903">
    <property type="protein sequence ID" value="KAJ8303980.1"/>
    <property type="molecule type" value="Genomic_DNA"/>
</dbReference>
<gene>
    <name evidence="4" type="ORF">KUTeg_017563</name>
</gene>
<dbReference type="SUPFAM" id="SSF118196">
    <property type="entry name" value="YaeB-like"/>
    <property type="match status" value="2"/>
</dbReference>
<evidence type="ECO:0000256" key="1">
    <source>
        <dbReference type="ARBA" id="ARBA00022691"/>
    </source>
</evidence>
<dbReference type="PANTHER" id="PTHR12818">
    <property type="entry name" value="TRNA (ADENINE(37)-N6)-METHYLTRANSFERASE"/>
    <property type="match status" value="1"/>
</dbReference>
<comment type="similarity">
    <text evidence="2">Belongs to the tRNA methyltransferase O family.</text>
</comment>
<evidence type="ECO:0000259" key="3">
    <source>
        <dbReference type="PROSITE" id="PS51668"/>
    </source>
</evidence>
<comment type="caution">
    <text evidence="4">The sequence shown here is derived from an EMBL/GenBank/DDBJ whole genome shotgun (WGS) entry which is preliminary data.</text>
</comment>
<dbReference type="PROSITE" id="PS51668">
    <property type="entry name" value="TSAA_2"/>
    <property type="match status" value="1"/>
</dbReference>
<protein>
    <recommendedName>
        <fullName evidence="3">TsaA-like domain-containing protein</fullName>
    </recommendedName>
</protein>
<dbReference type="InterPro" id="IPR036413">
    <property type="entry name" value="YaeB-like_sf"/>
</dbReference>
<dbReference type="InterPro" id="IPR040372">
    <property type="entry name" value="YaeB-like"/>
</dbReference>
<reference evidence="4 5" key="1">
    <citation type="submission" date="2022-12" db="EMBL/GenBank/DDBJ databases">
        <title>Chromosome-level genome of Tegillarca granosa.</title>
        <authorList>
            <person name="Kim J."/>
        </authorList>
    </citation>
    <scope>NUCLEOTIDE SEQUENCE [LARGE SCALE GENOMIC DNA]</scope>
    <source>
        <strain evidence="4">Teg-2019</strain>
        <tissue evidence="4">Adductor muscle</tissue>
    </source>
</reference>
<proteinExistence type="inferred from homology"/>
<dbReference type="PANTHER" id="PTHR12818:SF0">
    <property type="entry name" value="TRNA (ADENINE(37)-N6)-METHYLTRANSFERASE"/>
    <property type="match status" value="1"/>
</dbReference>
<dbReference type="CDD" id="cd09281">
    <property type="entry name" value="UPF0066"/>
    <property type="match status" value="1"/>
</dbReference>
<dbReference type="Pfam" id="PF01980">
    <property type="entry name" value="TrmO_N"/>
    <property type="match status" value="1"/>
</dbReference>
<accession>A0ABQ9EFM1</accession>
<dbReference type="Gene3D" id="3.30.2310.10">
    <property type="entry name" value="YaeB-like"/>
    <property type="match status" value="1"/>
</dbReference>